<protein>
    <submittedName>
        <fullName evidence="1">Uncharacterized protein</fullName>
    </submittedName>
</protein>
<organism evidence="1 2">
    <name type="scientific">Thelohanellus kitauei</name>
    <name type="common">Myxosporean</name>
    <dbReference type="NCBI Taxonomy" id="669202"/>
    <lineage>
        <taxon>Eukaryota</taxon>
        <taxon>Metazoa</taxon>
        <taxon>Cnidaria</taxon>
        <taxon>Myxozoa</taxon>
        <taxon>Myxosporea</taxon>
        <taxon>Bivalvulida</taxon>
        <taxon>Platysporina</taxon>
        <taxon>Myxobolidae</taxon>
        <taxon>Thelohanellus</taxon>
    </lineage>
</organism>
<keyword evidence="2" id="KW-1185">Reference proteome</keyword>
<name>A0A0C2J2K8_THEKT</name>
<dbReference type="AlphaFoldDB" id="A0A0C2J2K8"/>
<sequence>MRKTGITVSIKNLIAIKPKEVSCLKYCENSFRIRARIEAVAANGMDEKSIKTAVKIHIRPLLSFLIWGLTSRFRQIIAVRSGRAVTWTSFSWRDKLVHRKA</sequence>
<gene>
    <name evidence="1" type="ORF">RF11_07156</name>
</gene>
<evidence type="ECO:0000313" key="1">
    <source>
        <dbReference type="EMBL" id="KII63317.1"/>
    </source>
</evidence>
<accession>A0A0C2J2K8</accession>
<dbReference type="EMBL" id="JWZT01004729">
    <property type="protein sequence ID" value="KII63317.1"/>
    <property type="molecule type" value="Genomic_DNA"/>
</dbReference>
<comment type="caution">
    <text evidence="1">The sequence shown here is derived from an EMBL/GenBank/DDBJ whole genome shotgun (WGS) entry which is preliminary data.</text>
</comment>
<reference evidence="1 2" key="1">
    <citation type="journal article" date="2014" name="Genome Biol. Evol.">
        <title>The genome of the myxosporean Thelohanellus kitauei shows adaptations to nutrient acquisition within its fish host.</title>
        <authorList>
            <person name="Yang Y."/>
            <person name="Xiong J."/>
            <person name="Zhou Z."/>
            <person name="Huo F."/>
            <person name="Miao W."/>
            <person name="Ran C."/>
            <person name="Liu Y."/>
            <person name="Zhang J."/>
            <person name="Feng J."/>
            <person name="Wang M."/>
            <person name="Wang M."/>
            <person name="Wang L."/>
            <person name="Yao B."/>
        </authorList>
    </citation>
    <scope>NUCLEOTIDE SEQUENCE [LARGE SCALE GENOMIC DNA]</scope>
    <source>
        <strain evidence="1">Wuqing</strain>
    </source>
</reference>
<dbReference type="Proteomes" id="UP000031668">
    <property type="component" value="Unassembled WGS sequence"/>
</dbReference>
<evidence type="ECO:0000313" key="2">
    <source>
        <dbReference type="Proteomes" id="UP000031668"/>
    </source>
</evidence>
<proteinExistence type="predicted"/>